<evidence type="ECO:0000256" key="1">
    <source>
        <dbReference type="ARBA" id="ARBA00006987"/>
    </source>
</evidence>
<feature type="chain" id="PRO_5012432141" evidence="2">
    <location>
        <begin position="25"/>
        <end position="323"/>
    </location>
</feature>
<dbReference type="EMBL" id="FQZF01000002">
    <property type="protein sequence ID" value="SHI38942.1"/>
    <property type="molecule type" value="Genomic_DNA"/>
</dbReference>
<organism evidence="3 4">
    <name type="scientific">Muricoccus roseus</name>
    <dbReference type="NCBI Taxonomy" id="198092"/>
    <lineage>
        <taxon>Bacteria</taxon>
        <taxon>Pseudomonadati</taxon>
        <taxon>Pseudomonadota</taxon>
        <taxon>Alphaproteobacteria</taxon>
        <taxon>Acetobacterales</taxon>
        <taxon>Roseomonadaceae</taxon>
        <taxon>Muricoccus</taxon>
    </lineage>
</organism>
<reference evidence="3 4" key="1">
    <citation type="submission" date="2016-11" db="EMBL/GenBank/DDBJ databases">
        <authorList>
            <person name="Jaros S."/>
            <person name="Januszkiewicz K."/>
            <person name="Wedrychowicz H."/>
        </authorList>
    </citation>
    <scope>NUCLEOTIDE SEQUENCE [LARGE SCALE GENOMIC DNA]</scope>
    <source>
        <strain evidence="3 4">DSM 14916</strain>
    </source>
</reference>
<dbReference type="CDD" id="cd13578">
    <property type="entry name" value="PBP2_Bug27"/>
    <property type="match status" value="1"/>
</dbReference>
<evidence type="ECO:0000256" key="2">
    <source>
        <dbReference type="SAM" id="SignalP"/>
    </source>
</evidence>
<evidence type="ECO:0000313" key="3">
    <source>
        <dbReference type="EMBL" id="SHI38942.1"/>
    </source>
</evidence>
<dbReference type="STRING" id="198092.SAMN02745194_00222"/>
<dbReference type="InterPro" id="IPR042100">
    <property type="entry name" value="Bug_dom1"/>
</dbReference>
<dbReference type="InterPro" id="IPR005064">
    <property type="entry name" value="BUG"/>
</dbReference>
<dbReference type="PANTHER" id="PTHR42928">
    <property type="entry name" value="TRICARBOXYLATE-BINDING PROTEIN"/>
    <property type="match status" value="1"/>
</dbReference>
<dbReference type="Gene3D" id="3.40.190.10">
    <property type="entry name" value="Periplasmic binding protein-like II"/>
    <property type="match status" value="1"/>
</dbReference>
<evidence type="ECO:0000313" key="4">
    <source>
        <dbReference type="Proteomes" id="UP000184387"/>
    </source>
</evidence>
<name>A0A1M6AR43_9PROT</name>
<dbReference type="PANTHER" id="PTHR42928:SF5">
    <property type="entry name" value="BLR1237 PROTEIN"/>
    <property type="match status" value="1"/>
</dbReference>
<protein>
    <submittedName>
        <fullName evidence="3">Tripartite-type tricarboxylate transporter, receptor component TctC</fullName>
    </submittedName>
</protein>
<gene>
    <name evidence="3" type="ORF">SAMN02745194_00222</name>
</gene>
<accession>A0A1M6AR43</accession>
<sequence>MKRRPFMAAALGSAALLGARAAKAQSWPSRPVRLIVPFAAGGATDILARALANRFQSEWPQPVVVENRTGAGGTIGTEVVAKAGPDGHVLLLGTSATQAITPHLYPNLAYDTVRDFAPVSLVATVPMVLVVHPSIPARDVPALVQYAKTRPGELTFASSGQGAITHLAAELFAAKAGIRLTHVPYRGSAPAIADLLAGRVLMMVDHAPTVLPHIRSGGLVALGTAGPERTAMLPDLPTLASAVPGAEVTSWFGLLAPAGTPAPVVSTVNEAVRRALTDAEVVARLREQGADATANAPEAFAAFIAEDRARWGEVVRGAGVTAG</sequence>
<keyword evidence="3" id="KW-0675">Receptor</keyword>
<dbReference type="AlphaFoldDB" id="A0A1M6AR43"/>
<dbReference type="Proteomes" id="UP000184387">
    <property type="component" value="Unassembled WGS sequence"/>
</dbReference>
<comment type="similarity">
    <text evidence="1">Belongs to the UPF0065 (bug) family.</text>
</comment>
<dbReference type="Gene3D" id="3.40.190.150">
    <property type="entry name" value="Bordetella uptake gene, domain 1"/>
    <property type="match status" value="1"/>
</dbReference>
<keyword evidence="2" id="KW-0732">Signal</keyword>
<feature type="signal peptide" evidence="2">
    <location>
        <begin position="1"/>
        <end position="24"/>
    </location>
</feature>
<keyword evidence="4" id="KW-1185">Reference proteome</keyword>
<dbReference type="RefSeq" id="WP_073130453.1">
    <property type="nucleotide sequence ID" value="NZ_FQZF01000002.1"/>
</dbReference>
<proteinExistence type="inferred from homology"/>
<dbReference type="SUPFAM" id="SSF53850">
    <property type="entry name" value="Periplasmic binding protein-like II"/>
    <property type="match status" value="1"/>
</dbReference>
<dbReference type="PIRSF" id="PIRSF017082">
    <property type="entry name" value="YflP"/>
    <property type="match status" value="1"/>
</dbReference>
<dbReference type="Pfam" id="PF03401">
    <property type="entry name" value="TctC"/>
    <property type="match status" value="1"/>
</dbReference>